<evidence type="ECO:0000256" key="4">
    <source>
        <dbReference type="ARBA" id="ARBA00023242"/>
    </source>
</evidence>
<dbReference type="InterPro" id="IPR008422">
    <property type="entry name" value="KN_HD"/>
</dbReference>
<dbReference type="PROSITE" id="PS50071">
    <property type="entry name" value="HOMEOBOX_2"/>
    <property type="match status" value="1"/>
</dbReference>
<gene>
    <name evidence="8" type="ORF">Y956_13821</name>
</gene>
<dbReference type="GO" id="GO:0005634">
    <property type="term" value="C:nucleus"/>
    <property type="evidence" value="ECO:0007669"/>
    <property type="project" value="UniProtKB-SubCell"/>
</dbReference>
<feature type="region of interest" description="Disordered" evidence="6">
    <location>
        <begin position="342"/>
        <end position="364"/>
    </location>
</feature>
<dbReference type="CDD" id="cd00086">
    <property type="entry name" value="homeodomain"/>
    <property type="match status" value="1"/>
</dbReference>
<dbReference type="PANTHER" id="PTHR11850">
    <property type="entry name" value="HOMEOBOX PROTEIN TRANSCRIPTION FACTORS"/>
    <property type="match status" value="1"/>
</dbReference>
<dbReference type="Gene3D" id="1.10.10.60">
    <property type="entry name" value="Homeodomain-like"/>
    <property type="match status" value="1"/>
</dbReference>
<accession>A0A091UN36</accession>
<feature type="domain" description="Homeobox" evidence="7">
    <location>
        <begin position="277"/>
        <end position="340"/>
    </location>
</feature>
<evidence type="ECO:0000256" key="5">
    <source>
        <dbReference type="PROSITE-ProRule" id="PRU00108"/>
    </source>
</evidence>
<name>A0A091UN36_NIPNI</name>
<evidence type="ECO:0000313" key="8">
    <source>
        <dbReference type="EMBL" id="KFQ92086.1"/>
    </source>
</evidence>
<dbReference type="InterPro" id="IPR001356">
    <property type="entry name" value="HD"/>
</dbReference>
<evidence type="ECO:0000313" key="9">
    <source>
        <dbReference type="Proteomes" id="UP000053283"/>
    </source>
</evidence>
<feature type="compositionally biased region" description="Low complexity" evidence="6">
    <location>
        <begin position="451"/>
        <end position="461"/>
    </location>
</feature>
<feature type="region of interest" description="Disordered" evidence="6">
    <location>
        <begin position="377"/>
        <end position="396"/>
    </location>
</feature>
<keyword evidence="3 5" id="KW-0371">Homeobox</keyword>
<dbReference type="InterPro" id="IPR009057">
    <property type="entry name" value="Homeodomain-like_sf"/>
</dbReference>
<feature type="compositionally biased region" description="Basic residues" evidence="6">
    <location>
        <begin position="352"/>
        <end position="363"/>
    </location>
</feature>
<dbReference type="AlphaFoldDB" id="A0A091UN36"/>
<feature type="region of interest" description="Disordered" evidence="6">
    <location>
        <begin position="173"/>
        <end position="197"/>
    </location>
</feature>
<keyword evidence="4 5" id="KW-0539">Nucleus</keyword>
<dbReference type="STRING" id="128390.A0A091UN36"/>
<evidence type="ECO:0000259" key="7">
    <source>
        <dbReference type="PROSITE" id="PS50071"/>
    </source>
</evidence>
<reference evidence="8 9" key="1">
    <citation type="submission" date="2014-04" db="EMBL/GenBank/DDBJ databases">
        <title>Genome evolution of avian class.</title>
        <authorList>
            <person name="Zhang G."/>
            <person name="Li C."/>
        </authorList>
    </citation>
    <scope>NUCLEOTIDE SEQUENCE [LARGE SCALE GENOMIC DNA]</scope>
    <source>
        <strain evidence="8">BGI_Y956</strain>
    </source>
</reference>
<dbReference type="GO" id="GO:0006355">
    <property type="term" value="P:regulation of DNA-templated transcription"/>
    <property type="evidence" value="ECO:0007669"/>
    <property type="project" value="InterPro"/>
</dbReference>
<dbReference type="EMBL" id="KL409820">
    <property type="protein sequence ID" value="KFQ92086.1"/>
    <property type="molecule type" value="Genomic_DNA"/>
</dbReference>
<comment type="similarity">
    <text evidence="1">Belongs to the TALE/MEIS homeobox family.</text>
</comment>
<dbReference type="Proteomes" id="UP000053283">
    <property type="component" value="Unassembled WGS sequence"/>
</dbReference>
<feature type="region of interest" description="Disordered" evidence="6">
    <location>
        <begin position="1"/>
        <end position="25"/>
    </location>
</feature>
<comment type="subcellular location">
    <subcellularLocation>
        <location evidence="5">Nucleus</location>
    </subcellularLocation>
</comment>
<evidence type="ECO:0000256" key="2">
    <source>
        <dbReference type="ARBA" id="ARBA00023125"/>
    </source>
</evidence>
<dbReference type="SMART" id="SM00389">
    <property type="entry name" value="HOX"/>
    <property type="match status" value="1"/>
</dbReference>
<evidence type="ECO:0000256" key="1">
    <source>
        <dbReference type="ARBA" id="ARBA00009661"/>
    </source>
</evidence>
<dbReference type="FunFam" id="1.10.10.60:FF:000004">
    <property type="entry name" value="Meis2 homeobox isoform 2c"/>
    <property type="match status" value="1"/>
</dbReference>
<dbReference type="SUPFAM" id="SSF46689">
    <property type="entry name" value="Homeodomain-like"/>
    <property type="match status" value="1"/>
</dbReference>
<dbReference type="Pfam" id="PF05920">
    <property type="entry name" value="Homeobox_KN"/>
    <property type="match status" value="1"/>
</dbReference>
<dbReference type="InterPro" id="IPR032453">
    <property type="entry name" value="PKNOX/Meis_N"/>
</dbReference>
<keyword evidence="9" id="KW-1185">Reference proteome</keyword>
<keyword evidence="2 5" id="KW-0238">DNA-binding</keyword>
<organism evidence="8 9">
    <name type="scientific">Nipponia nippon</name>
    <name type="common">Crested ibis</name>
    <name type="synonym">Ibis nippon</name>
    <dbReference type="NCBI Taxonomy" id="128390"/>
    <lineage>
        <taxon>Eukaryota</taxon>
        <taxon>Metazoa</taxon>
        <taxon>Chordata</taxon>
        <taxon>Craniata</taxon>
        <taxon>Vertebrata</taxon>
        <taxon>Euteleostomi</taxon>
        <taxon>Archelosauria</taxon>
        <taxon>Archosauria</taxon>
        <taxon>Dinosauria</taxon>
        <taxon>Saurischia</taxon>
        <taxon>Theropoda</taxon>
        <taxon>Coelurosauria</taxon>
        <taxon>Aves</taxon>
        <taxon>Neognathae</taxon>
        <taxon>Neoaves</taxon>
        <taxon>Aequornithes</taxon>
        <taxon>Pelecaniformes</taxon>
        <taxon>Threskiornithidae</taxon>
        <taxon>Nipponia</taxon>
    </lineage>
</organism>
<sequence>MHHVSPAPALTMMATQTVPPPPYQDTPQDLASWEGMDGWCGVKTDMGPERVGVMGGVSFVLCRHPLFPLLTLLFEKCEQATQGSECITSASFDVDIENFVHQQEQEHKPFFSDDPELDNLMVKAIQVLRIHLLELEKVNELCKDFCNRYITCLKTKMHSDNLLRNDLGGPYSPNPSSISLHPQEMLQSSPAALPPASNPPPGILVPALVGWGEVGEKFGGSVPPRAFFSIGGALYQPVTMVTSQGQVLAQAIAPGALQIPNAQVNLDLTSLLDGEDKKSKNKRGVLPKHATNIMRSWLFQHLMHPYPTEDEKRQIAAQTNLTLLQVNNWFINARRRILQPMLDASNPDPAPKAKKIKSQHRPTQRFWPNSIAAGVLQQQGGNSGTNPDGSLSMDNLQPLSSATATMAMQQAMLAAHDDSLDGTEEEEEDEEDEDEMEEEEEEEEELEEEPGGLPAAPGADLGLDHSDSLE</sequence>
<feature type="region of interest" description="Disordered" evidence="6">
    <location>
        <begin position="415"/>
        <end position="470"/>
    </location>
</feature>
<protein>
    <submittedName>
        <fullName evidence="8">Homeobox protein PKNOX2</fullName>
    </submittedName>
</protein>
<evidence type="ECO:0000256" key="3">
    <source>
        <dbReference type="ARBA" id="ARBA00023155"/>
    </source>
</evidence>
<dbReference type="GO" id="GO:0003677">
    <property type="term" value="F:DNA binding"/>
    <property type="evidence" value="ECO:0007669"/>
    <property type="project" value="UniProtKB-UniRule"/>
</dbReference>
<feature type="DNA-binding region" description="Homeobox" evidence="5">
    <location>
        <begin position="279"/>
        <end position="341"/>
    </location>
</feature>
<proteinExistence type="inferred from homology"/>
<dbReference type="Pfam" id="PF16493">
    <property type="entry name" value="Meis_PKNOX_N"/>
    <property type="match status" value="1"/>
</dbReference>
<feature type="compositionally biased region" description="Acidic residues" evidence="6">
    <location>
        <begin position="420"/>
        <end position="450"/>
    </location>
</feature>
<evidence type="ECO:0000256" key="6">
    <source>
        <dbReference type="SAM" id="MobiDB-lite"/>
    </source>
</evidence>
<dbReference type="InterPro" id="IPR050224">
    <property type="entry name" value="TALE_homeobox"/>
</dbReference>